<keyword evidence="3" id="KW-1133">Transmembrane helix</keyword>
<evidence type="ECO:0000256" key="3">
    <source>
        <dbReference type="SAM" id="Phobius"/>
    </source>
</evidence>
<evidence type="ECO:0000256" key="2">
    <source>
        <dbReference type="ARBA" id="ARBA00023043"/>
    </source>
</evidence>
<protein>
    <submittedName>
        <fullName evidence="4">Uncharacterized protein</fullName>
    </submittedName>
</protein>
<dbReference type="EMBL" id="JBBPBN010000061">
    <property type="protein sequence ID" value="KAK8986951.1"/>
    <property type="molecule type" value="Genomic_DNA"/>
</dbReference>
<accession>A0ABR2PET8</accession>
<keyword evidence="1" id="KW-0677">Repeat</keyword>
<name>A0ABR2PET8_9ROSI</name>
<keyword evidence="3" id="KW-0472">Membrane</keyword>
<reference evidence="4 5" key="1">
    <citation type="journal article" date="2024" name="G3 (Bethesda)">
        <title>Genome assembly of Hibiscus sabdariffa L. provides insights into metabolisms of medicinal natural products.</title>
        <authorList>
            <person name="Kim T."/>
        </authorList>
    </citation>
    <scope>NUCLEOTIDE SEQUENCE [LARGE SCALE GENOMIC DNA]</scope>
    <source>
        <strain evidence="4">TK-2024</strain>
        <tissue evidence="4">Old leaves</tissue>
    </source>
</reference>
<dbReference type="PANTHER" id="PTHR24186">
    <property type="entry name" value="PROTEIN PHOSPHATASE 1 REGULATORY SUBUNIT"/>
    <property type="match status" value="1"/>
</dbReference>
<gene>
    <name evidence="4" type="ORF">V6N11_055268</name>
</gene>
<dbReference type="Proteomes" id="UP001396334">
    <property type="component" value="Unassembled WGS sequence"/>
</dbReference>
<sequence length="234" mass="24774">MIRLLLNSSVEKNLTNMDNSTPLDILPKANNEEARNILESAGGLRADDLPNFPTLPAFLQTNITPFESMHKAADRQRKNLPSNTRSALLVVAGLTLTATYNASLNPPGGISPGPRNSCTGGFLSSSSNNSTADYLLKSFTVEDHPLGKSVMTPGIFLTSPCRVIDISVPLLPICVHDHNTDNGLLIRLRCCPSVNCVNATVAAEEIALCNSAAAAAAAAAVGALIFSLIAFFLW</sequence>
<organism evidence="4 5">
    <name type="scientific">Hibiscus sabdariffa</name>
    <name type="common">roselle</name>
    <dbReference type="NCBI Taxonomy" id="183260"/>
    <lineage>
        <taxon>Eukaryota</taxon>
        <taxon>Viridiplantae</taxon>
        <taxon>Streptophyta</taxon>
        <taxon>Embryophyta</taxon>
        <taxon>Tracheophyta</taxon>
        <taxon>Spermatophyta</taxon>
        <taxon>Magnoliopsida</taxon>
        <taxon>eudicotyledons</taxon>
        <taxon>Gunneridae</taxon>
        <taxon>Pentapetalae</taxon>
        <taxon>rosids</taxon>
        <taxon>malvids</taxon>
        <taxon>Malvales</taxon>
        <taxon>Malvaceae</taxon>
        <taxon>Malvoideae</taxon>
        <taxon>Hibiscus</taxon>
    </lineage>
</organism>
<keyword evidence="3" id="KW-0812">Transmembrane</keyword>
<evidence type="ECO:0000313" key="4">
    <source>
        <dbReference type="EMBL" id="KAK8986951.1"/>
    </source>
</evidence>
<proteinExistence type="predicted"/>
<comment type="caution">
    <text evidence="4">The sequence shown here is derived from an EMBL/GenBank/DDBJ whole genome shotgun (WGS) entry which is preliminary data.</text>
</comment>
<evidence type="ECO:0000256" key="1">
    <source>
        <dbReference type="ARBA" id="ARBA00022737"/>
    </source>
</evidence>
<keyword evidence="2" id="KW-0040">ANK repeat</keyword>
<keyword evidence="5" id="KW-1185">Reference proteome</keyword>
<evidence type="ECO:0000313" key="5">
    <source>
        <dbReference type="Proteomes" id="UP001396334"/>
    </source>
</evidence>
<feature type="transmembrane region" description="Helical" evidence="3">
    <location>
        <begin position="212"/>
        <end position="233"/>
    </location>
</feature>
<dbReference type="PANTHER" id="PTHR24186:SF38">
    <property type="entry name" value="ANKYRIN REPEAT FAMILY PROTEIN"/>
    <property type="match status" value="1"/>
</dbReference>